<dbReference type="AlphaFoldDB" id="A0A835Q937"/>
<dbReference type="Proteomes" id="UP000639772">
    <property type="component" value="Chromosome 9"/>
</dbReference>
<dbReference type="PANTHER" id="PTHR33879">
    <property type="entry name" value="17.6 KDA CLASS II HEAT SHOCK PROTEIN-RELATED"/>
    <property type="match status" value="1"/>
</dbReference>
<reference evidence="1 2" key="1">
    <citation type="journal article" date="2020" name="Nat. Food">
        <title>A phased Vanilla planifolia genome enables genetic improvement of flavour and production.</title>
        <authorList>
            <person name="Hasing T."/>
            <person name="Tang H."/>
            <person name="Brym M."/>
            <person name="Khazi F."/>
            <person name="Huang T."/>
            <person name="Chambers A.H."/>
        </authorList>
    </citation>
    <scope>NUCLEOTIDE SEQUENCE [LARGE SCALE GENOMIC DNA]</scope>
    <source>
        <tissue evidence="1">Leaf</tissue>
    </source>
</reference>
<name>A0A835Q937_VANPL</name>
<gene>
    <name evidence="1" type="ORF">HPP92_018054</name>
</gene>
<dbReference type="OrthoDB" id="1922291at2759"/>
<organism evidence="1 2">
    <name type="scientific">Vanilla planifolia</name>
    <name type="common">Vanilla</name>
    <dbReference type="NCBI Taxonomy" id="51239"/>
    <lineage>
        <taxon>Eukaryota</taxon>
        <taxon>Viridiplantae</taxon>
        <taxon>Streptophyta</taxon>
        <taxon>Embryophyta</taxon>
        <taxon>Tracheophyta</taxon>
        <taxon>Spermatophyta</taxon>
        <taxon>Magnoliopsida</taxon>
        <taxon>Liliopsida</taxon>
        <taxon>Asparagales</taxon>
        <taxon>Orchidaceae</taxon>
        <taxon>Vanilloideae</taxon>
        <taxon>Vanilleae</taxon>
        <taxon>Vanilla</taxon>
    </lineage>
</organism>
<sequence>MDKVSVLRRELAKYDGSSERCRFCLCGVFNMRVHPTPAKKLKRLPHIFSKVLELPYGSDADVYVEEDHSEFRFFVTTDGVGRRVRVDAVVIHPGVMKVVVSEDGGGVGGEGDYDLDRWRFRLPPSSRPALATAEYVRGELMVMVPKGNEPEDYGEAFEEGDGDFPGTALGQLVVVQ</sequence>
<evidence type="ECO:0000313" key="1">
    <source>
        <dbReference type="EMBL" id="KAG0468726.1"/>
    </source>
</evidence>
<protein>
    <recommendedName>
        <fullName evidence="3">SHSP domain-containing protein</fullName>
    </recommendedName>
</protein>
<comment type="caution">
    <text evidence="1">The sequence shown here is derived from an EMBL/GenBank/DDBJ whole genome shotgun (WGS) entry which is preliminary data.</text>
</comment>
<accession>A0A835Q937</accession>
<proteinExistence type="predicted"/>
<dbReference type="EMBL" id="JADCNM010000009">
    <property type="protein sequence ID" value="KAG0468726.1"/>
    <property type="molecule type" value="Genomic_DNA"/>
</dbReference>
<dbReference type="PANTHER" id="PTHR33879:SF3">
    <property type="entry name" value="17.6 KDA CLASS II HEAT SHOCK PROTEIN-RELATED"/>
    <property type="match status" value="1"/>
</dbReference>
<evidence type="ECO:0008006" key="3">
    <source>
        <dbReference type="Google" id="ProtNLM"/>
    </source>
</evidence>
<evidence type="ECO:0000313" key="2">
    <source>
        <dbReference type="Proteomes" id="UP000639772"/>
    </source>
</evidence>